<gene>
    <name evidence="3" type="ORF">SPPG_04033</name>
</gene>
<dbReference type="GO" id="GO:0071944">
    <property type="term" value="C:cell periphery"/>
    <property type="evidence" value="ECO:0007669"/>
    <property type="project" value="TreeGrafter"/>
</dbReference>
<dbReference type="PANTHER" id="PTHR18063">
    <property type="entry name" value="NF-E2 INDUCIBLE PROTEIN"/>
    <property type="match status" value="1"/>
</dbReference>
<dbReference type="InterPro" id="IPR007518">
    <property type="entry name" value="MINDY"/>
</dbReference>
<dbReference type="STRING" id="645134.A0A0L0HHJ2"/>
<dbReference type="InterPro" id="IPR033979">
    <property type="entry name" value="MINDY_domain"/>
</dbReference>
<dbReference type="VEuPathDB" id="FungiDB:SPPG_04033"/>
<accession>A0A0L0HHJ2</accession>
<evidence type="ECO:0000256" key="1">
    <source>
        <dbReference type="SAM" id="MobiDB-lite"/>
    </source>
</evidence>
<dbReference type="OrthoDB" id="10261212at2759"/>
<dbReference type="GO" id="GO:1990380">
    <property type="term" value="F:K48-linked deubiquitinase activity"/>
    <property type="evidence" value="ECO:0007669"/>
    <property type="project" value="InterPro"/>
</dbReference>
<feature type="compositionally biased region" description="Basic and acidic residues" evidence="1">
    <location>
        <begin position="173"/>
        <end position="188"/>
    </location>
</feature>
<dbReference type="GO" id="GO:0071108">
    <property type="term" value="P:protein K48-linked deubiquitination"/>
    <property type="evidence" value="ECO:0007669"/>
    <property type="project" value="TreeGrafter"/>
</dbReference>
<feature type="region of interest" description="Disordered" evidence="1">
    <location>
        <begin position="117"/>
        <end position="266"/>
    </location>
</feature>
<feature type="compositionally biased region" description="Basic and acidic residues" evidence="1">
    <location>
        <begin position="649"/>
        <end position="660"/>
    </location>
</feature>
<dbReference type="RefSeq" id="XP_016608970.1">
    <property type="nucleotide sequence ID" value="XM_016752278.1"/>
</dbReference>
<feature type="compositionally biased region" description="Polar residues" evidence="1">
    <location>
        <begin position="153"/>
        <end position="172"/>
    </location>
</feature>
<feature type="compositionally biased region" description="Pro residues" evidence="1">
    <location>
        <begin position="234"/>
        <end position="243"/>
    </location>
</feature>
<dbReference type="AlphaFoldDB" id="A0A0L0HHJ2"/>
<dbReference type="GeneID" id="27687507"/>
<name>A0A0L0HHJ2_SPIPD</name>
<feature type="compositionally biased region" description="Basic and acidic residues" evidence="1">
    <location>
        <begin position="117"/>
        <end position="126"/>
    </location>
</feature>
<sequence length="660" mass="72141">MSEQQQQQQLTAAADDDDPYSYEIHDGPEQKSPSSRAGSDAKASDTTVEHEQPQDINLSSTAAGEIERTVSSPPSDVAAINDKDVQAPPVEPTANTTQAANANDSIVPEKHVGLLEERQAPAERAQESLSQEEPGVSSLHEATLLNVSKLESVPSQSQSLPTELLASTPTTSHHPEITDSTKEVETRSHTATSQSIENTAENTGNAPTVADGTSQEQHEPQRPPVGPRRSSLPSPSPHPPPQSDLPAQQSADKSYRLKPITYLDPRTDTPRRLKIITQNRNGPCPLLALCNVLLLRGDIEIRYERDEVDYEYIVELIGDWLTTRLPLSSPNASSPTSPSFSSVRHTSADFSKNFTDVLEIIPTLQTGLDVNVRFDSPFSFEVTSSLLVFDLFKIILCHGWTVDPQDEETYRVVVSECGSYNQVVEKVIEGEIAAAHQAKGKEKMVTEEEYEEASRKRDQLIHEGLVCKGFLDATASQLTYHGLQTLCETLEPNSLAVLFRNNHFCTLFKRVGKDGTIALYTLVTDQGFVGAEAVVWETMDNVEGDSSFVDGCFNRFETSGESEHIPSANLSGGQQPSMIGLEDYVDVGGQGREATQASSDLALALSLQEEENVRHDAYVRRQQEAEYASHSHGRAGQGDTSRRSSGSAKGDKKKDKCLVM</sequence>
<evidence type="ECO:0000259" key="2">
    <source>
        <dbReference type="Pfam" id="PF04424"/>
    </source>
</evidence>
<feature type="region of interest" description="Disordered" evidence="1">
    <location>
        <begin position="1"/>
        <end position="105"/>
    </location>
</feature>
<dbReference type="GO" id="GO:0016807">
    <property type="term" value="F:cysteine-type carboxypeptidase activity"/>
    <property type="evidence" value="ECO:0007669"/>
    <property type="project" value="TreeGrafter"/>
</dbReference>
<dbReference type="Proteomes" id="UP000053201">
    <property type="component" value="Unassembled WGS sequence"/>
</dbReference>
<dbReference type="GO" id="GO:0005829">
    <property type="term" value="C:cytosol"/>
    <property type="evidence" value="ECO:0007669"/>
    <property type="project" value="TreeGrafter"/>
</dbReference>
<dbReference type="Pfam" id="PF04424">
    <property type="entry name" value="MINDY_DUB"/>
    <property type="match status" value="1"/>
</dbReference>
<feature type="domain" description="MINDY deubiquitinase" evidence="2">
    <location>
        <begin position="254"/>
        <end position="553"/>
    </location>
</feature>
<reference evidence="3 4" key="1">
    <citation type="submission" date="2009-08" db="EMBL/GenBank/DDBJ databases">
        <title>The Genome Sequence of Spizellomyces punctatus strain DAOM BR117.</title>
        <authorList>
            <consortium name="The Broad Institute Genome Sequencing Platform"/>
            <person name="Russ C."/>
            <person name="Cuomo C."/>
            <person name="Shea T."/>
            <person name="Young S.K."/>
            <person name="Zeng Q."/>
            <person name="Koehrsen M."/>
            <person name="Haas B."/>
            <person name="Borodovsky M."/>
            <person name="Guigo R."/>
            <person name="Alvarado L."/>
            <person name="Berlin A."/>
            <person name="Bochicchio J."/>
            <person name="Borenstein D."/>
            <person name="Chapman S."/>
            <person name="Chen Z."/>
            <person name="Engels R."/>
            <person name="Freedman E."/>
            <person name="Gellesch M."/>
            <person name="Goldberg J."/>
            <person name="Griggs A."/>
            <person name="Gujja S."/>
            <person name="Heiman D."/>
            <person name="Hepburn T."/>
            <person name="Howarth C."/>
            <person name="Jen D."/>
            <person name="Larson L."/>
            <person name="Lewis B."/>
            <person name="Mehta T."/>
            <person name="Park D."/>
            <person name="Pearson M."/>
            <person name="Roberts A."/>
            <person name="Saif S."/>
            <person name="Shenoy N."/>
            <person name="Sisk P."/>
            <person name="Stolte C."/>
            <person name="Sykes S."/>
            <person name="Thomson T."/>
            <person name="Walk T."/>
            <person name="White J."/>
            <person name="Yandava C."/>
            <person name="Burger G."/>
            <person name="Gray M.W."/>
            <person name="Holland P.W.H."/>
            <person name="King N."/>
            <person name="Lang F.B.F."/>
            <person name="Roger A.J."/>
            <person name="Ruiz-Trillo I."/>
            <person name="Lander E."/>
            <person name="Nusbaum C."/>
        </authorList>
    </citation>
    <scope>NUCLEOTIDE SEQUENCE [LARGE SCALE GENOMIC DNA]</scope>
    <source>
        <strain evidence="3 4">DAOM BR117</strain>
    </source>
</reference>
<dbReference type="eggNOG" id="KOG2427">
    <property type="taxonomic scope" value="Eukaryota"/>
</dbReference>
<feature type="compositionally biased region" description="Low complexity" evidence="1">
    <location>
        <begin position="93"/>
        <end position="103"/>
    </location>
</feature>
<dbReference type="GO" id="GO:0004843">
    <property type="term" value="F:cysteine-type deubiquitinase activity"/>
    <property type="evidence" value="ECO:0007669"/>
    <property type="project" value="InterPro"/>
</dbReference>
<dbReference type="InParanoid" id="A0A0L0HHJ2"/>
<dbReference type="PANTHER" id="PTHR18063:SF6">
    <property type="entry name" value="UBIQUITIN CARBOXYL-TERMINAL HYDROLASE"/>
    <property type="match status" value="1"/>
</dbReference>
<protein>
    <recommendedName>
        <fullName evidence="2">MINDY deubiquitinase domain-containing protein</fullName>
    </recommendedName>
</protein>
<feature type="compositionally biased region" description="Polar residues" evidence="1">
    <location>
        <begin position="189"/>
        <end position="215"/>
    </location>
</feature>
<feature type="region of interest" description="Disordered" evidence="1">
    <location>
        <begin position="622"/>
        <end position="660"/>
    </location>
</feature>
<evidence type="ECO:0000313" key="3">
    <source>
        <dbReference type="EMBL" id="KND00931.1"/>
    </source>
</evidence>
<keyword evidence="4" id="KW-1185">Reference proteome</keyword>
<evidence type="ECO:0000313" key="4">
    <source>
        <dbReference type="Proteomes" id="UP000053201"/>
    </source>
</evidence>
<dbReference type="OMA" id="HTRFSNE"/>
<dbReference type="EMBL" id="KQ257455">
    <property type="protein sequence ID" value="KND00931.1"/>
    <property type="molecule type" value="Genomic_DNA"/>
</dbReference>
<proteinExistence type="predicted"/>
<organism evidence="3 4">
    <name type="scientific">Spizellomyces punctatus (strain DAOM BR117)</name>
    <dbReference type="NCBI Taxonomy" id="645134"/>
    <lineage>
        <taxon>Eukaryota</taxon>
        <taxon>Fungi</taxon>
        <taxon>Fungi incertae sedis</taxon>
        <taxon>Chytridiomycota</taxon>
        <taxon>Chytridiomycota incertae sedis</taxon>
        <taxon>Chytridiomycetes</taxon>
        <taxon>Spizellomycetales</taxon>
        <taxon>Spizellomycetaceae</taxon>
        <taxon>Spizellomyces</taxon>
    </lineage>
</organism>